<feature type="non-terminal residue" evidence="2">
    <location>
        <position position="383"/>
    </location>
</feature>
<name>A0A0S4J2A2_BODSA</name>
<feature type="region of interest" description="Disordered" evidence="1">
    <location>
        <begin position="40"/>
        <end position="70"/>
    </location>
</feature>
<proteinExistence type="predicted"/>
<gene>
    <name evidence="2" type="ORF">BSAL_82500</name>
</gene>
<feature type="compositionally biased region" description="Polar residues" evidence="1">
    <location>
        <begin position="40"/>
        <end position="50"/>
    </location>
</feature>
<protein>
    <submittedName>
        <fullName evidence="2">Uncharacterized protein</fullName>
    </submittedName>
</protein>
<dbReference type="AlphaFoldDB" id="A0A0S4J2A2"/>
<accession>A0A0S4J2A2</accession>
<reference evidence="3" key="1">
    <citation type="submission" date="2015-09" db="EMBL/GenBank/DDBJ databases">
        <authorList>
            <consortium name="Pathogen Informatics"/>
        </authorList>
    </citation>
    <scope>NUCLEOTIDE SEQUENCE [LARGE SCALE GENOMIC DNA]</scope>
    <source>
        <strain evidence="3">Lake Konstanz</strain>
    </source>
</reference>
<evidence type="ECO:0000256" key="1">
    <source>
        <dbReference type="SAM" id="MobiDB-lite"/>
    </source>
</evidence>
<keyword evidence="3" id="KW-1185">Reference proteome</keyword>
<sequence length="383" mass="41746">MKTPTQLDDYFVMVHDFLYKSFRDDCKLFLALKSTHRSNISLSRQPSPTQTDADSKRADSTSATSAASSSNAAVSLSPRLLLREDGSTFGKVKMALNMNIPEVCDVSQKILVDTDGKATGTLQLKELIEGLKIRGTVVVNTIAPATNDDSAIHAKFFKNDFYCSTAASKNGFGSTATGVDFGGRFQDLILGAGITRKYFSAEEADQRMLAMQIQQDEDTQVYIGGGMHGRNWAFGGRLVRVNDLWNTAELVMFGGRLVRVNDLWNNAELAMFRKIEASTAVACAYGFDLGVSKTHLALGASQAFSLRLPVMLLPREYPPASHNGQQPIWTSPIPLVGAVKGDSFGNVLATLRGMWNNSLEWGIVAKKNLCDPASQWSLGLQLT</sequence>
<dbReference type="EMBL" id="CYKH01000911">
    <property type="protein sequence ID" value="CUG64367.1"/>
    <property type="molecule type" value="Genomic_DNA"/>
</dbReference>
<dbReference type="VEuPathDB" id="TriTrypDB:BSAL_82500"/>
<dbReference type="Proteomes" id="UP000051952">
    <property type="component" value="Unassembled WGS sequence"/>
</dbReference>
<evidence type="ECO:0000313" key="3">
    <source>
        <dbReference type="Proteomes" id="UP000051952"/>
    </source>
</evidence>
<evidence type="ECO:0000313" key="2">
    <source>
        <dbReference type="EMBL" id="CUG64367.1"/>
    </source>
</evidence>
<dbReference type="OMA" id="DCGTKFF"/>
<dbReference type="OrthoDB" id="277246at2759"/>
<feature type="compositionally biased region" description="Low complexity" evidence="1">
    <location>
        <begin position="60"/>
        <end position="70"/>
    </location>
</feature>
<organism evidence="2 3">
    <name type="scientific">Bodo saltans</name>
    <name type="common">Flagellated protozoan</name>
    <dbReference type="NCBI Taxonomy" id="75058"/>
    <lineage>
        <taxon>Eukaryota</taxon>
        <taxon>Discoba</taxon>
        <taxon>Euglenozoa</taxon>
        <taxon>Kinetoplastea</taxon>
        <taxon>Metakinetoplastina</taxon>
        <taxon>Eubodonida</taxon>
        <taxon>Bodonidae</taxon>
        <taxon>Bodo</taxon>
    </lineage>
</organism>